<organism evidence="3">
    <name type="scientific">Perkinsus marinus (strain ATCC 50983 / TXsc)</name>
    <dbReference type="NCBI Taxonomy" id="423536"/>
    <lineage>
        <taxon>Eukaryota</taxon>
        <taxon>Sar</taxon>
        <taxon>Alveolata</taxon>
        <taxon>Perkinsozoa</taxon>
        <taxon>Perkinsea</taxon>
        <taxon>Perkinsida</taxon>
        <taxon>Perkinsidae</taxon>
        <taxon>Perkinsus</taxon>
    </lineage>
</organism>
<keyword evidence="3" id="KW-1185">Reference proteome</keyword>
<proteinExistence type="predicted"/>
<name>C5LZJ1_PERM5</name>
<evidence type="ECO:0000313" key="3">
    <source>
        <dbReference type="Proteomes" id="UP000007800"/>
    </source>
</evidence>
<dbReference type="RefSeq" id="XP_002765141.1">
    <property type="nucleotide sequence ID" value="XM_002765095.1"/>
</dbReference>
<dbReference type="SUPFAM" id="SSF55729">
    <property type="entry name" value="Acyl-CoA N-acyltransferases (Nat)"/>
    <property type="match status" value="1"/>
</dbReference>
<dbReference type="InParanoid" id="C5LZJ1"/>
<feature type="compositionally biased region" description="Basic and acidic residues" evidence="1">
    <location>
        <begin position="7"/>
        <end position="21"/>
    </location>
</feature>
<dbReference type="AlphaFoldDB" id="C5LZJ1"/>
<protein>
    <recommendedName>
        <fullName evidence="4">N-acetyltransferase domain-containing protein</fullName>
    </recommendedName>
</protein>
<evidence type="ECO:0008006" key="4">
    <source>
        <dbReference type="Google" id="ProtNLM"/>
    </source>
</evidence>
<feature type="region of interest" description="Disordered" evidence="1">
    <location>
        <begin position="1"/>
        <end position="22"/>
    </location>
</feature>
<evidence type="ECO:0000256" key="1">
    <source>
        <dbReference type="SAM" id="MobiDB-lite"/>
    </source>
</evidence>
<evidence type="ECO:0000313" key="2">
    <source>
        <dbReference type="EMBL" id="EEQ97858.1"/>
    </source>
</evidence>
<dbReference type="EMBL" id="GG686886">
    <property type="protein sequence ID" value="EEQ97858.1"/>
    <property type="molecule type" value="Genomic_DNA"/>
</dbReference>
<dbReference type="InterPro" id="IPR016181">
    <property type="entry name" value="Acyl_CoA_acyltransferase"/>
</dbReference>
<dbReference type="GeneID" id="9037436"/>
<dbReference type="Proteomes" id="UP000007800">
    <property type="component" value="Unassembled WGS sequence"/>
</dbReference>
<accession>C5LZJ1</accession>
<sequence length="110" mass="12585">MSIPKPSVRDDVKKAIKDKRPSGCKNPGGAIGAMYKLVVAKEWKNKGVEARLLSETFQDLPRVKPNWDVVYVWANPTDHARIALYEEYKFIKILDNKGKFEAVAYARYNK</sequence>
<gene>
    <name evidence="2" type="ORF">Pmar_PMAR004134</name>
</gene>
<dbReference type="Gene3D" id="3.40.630.30">
    <property type="match status" value="1"/>
</dbReference>
<reference evidence="2 3" key="1">
    <citation type="submission" date="2008-07" db="EMBL/GenBank/DDBJ databases">
        <authorList>
            <person name="El-Sayed N."/>
            <person name="Caler E."/>
            <person name="Inman J."/>
            <person name="Amedeo P."/>
            <person name="Hass B."/>
            <person name="Wortman J."/>
        </authorList>
    </citation>
    <scope>NUCLEOTIDE SEQUENCE [LARGE SCALE GENOMIC DNA]</scope>
    <source>
        <strain evidence="3">ATCC 50983 / TXsc</strain>
    </source>
</reference>